<evidence type="ECO:0000313" key="2">
    <source>
        <dbReference type="EMBL" id="KAK0714536.1"/>
    </source>
</evidence>
<reference evidence="2" key="1">
    <citation type="submission" date="2023-06" db="EMBL/GenBank/DDBJ databases">
        <title>Genome-scale phylogeny and comparative genomics of the fungal order Sordariales.</title>
        <authorList>
            <consortium name="Lawrence Berkeley National Laboratory"/>
            <person name="Hensen N."/>
            <person name="Bonometti L."/>
            <person name="Westerberg I."/>
            <person name="Brannstrom I.O."/>
            <person name="Guillou S."/>
            <person name="Cros-Aarteil S."/>
            <person name="Calhoun S."/>
            <person name="Haridas S."/>
            <person name="Kuo A."/>
            <person name="Mondo S."/>
            <person name="Pangilinan J."/>
            <person name="Riley R."/>
            <person name="Labutti K."/>
            <person name="Andreopoulos B."/>
            <person name="Lipzen A."/>
            <person name="Chen C."/>
            <person name="Yanf M."/>
            <person name="Daum C."/>
            <person name="Ng V."/>
            <person name="Clum A."/>
            <person name="Steindorff A."/>
            <person name="Ohm R."/>
            <person name="Martin F."/>
            <person name="Silar P."/>
            <person name="Natvig D."/>
            <person name="Lalanne C."/>
            <person name="Gautier V."/>
            <person name="Ament-Velasquez S.L."/>
            <person name="Kruys A."/>
            <person name="Hutchinson M.I."/>
            <person name="Powell A.J."/>
            <person name="Barry K."/>
            <person name="Miller A.N."/>
            <person name="Grigoriev I.V."/>
            <person name="Debuchy R."/>
            <person name="Gladieux P."/>
            <person name="Thoren M.H."/>
            <person name="Johannesson H."/>
        </authorList>
    </citation>
    <scope>NUCLEOTIDE SEQUENCE</scope>
    <source>
        <strain evidence="2">SMH4607-1</strain>
    </source>
</reference>
<dbReference type="EMBL" id="JAUKUA010000004">
    <property type="protein sequence ID" value="KAK0714536.1"/>
    <property type="molecule type" value="Genomic_DNA"/>
</dbReference>
<comment type="caution">
    <text evidence="2">The sequence shown here is derived from an EMBL/GenBank/DDBJ whole genome shotgun (WGS) entry which is preliminary data.</text>
</comment>
<proteinExistence type="predicted"/>
<dbReference type="AlphaFoldDB" id="A0AA40AET0"/>
<organism evidence="2 3">
    <name type="scientific">Lasiosphaeris hirsuta</name>
    <dbReference type="NCBI Taxonomy" id="260670"/>
    <lineage>
        <taxon>Eukaryota</taxon>
        <taxon>Fungi</taxon>
        <taxon>Dikarya</taxon>
        <taxon>Ascomycota</taxon>
        <taxon>Pezizomycotina</taxon>
        <taxon>Sordariomycetes</taxon>
        <taxon>Sordariomycetidae</taxon>
        <taxon>Sordariales</taxon>
        <taxon>Lasiosphaeriaceae</taxon>
        <taxon>Lasiosphaeris</taxon>
    </lineage>
</organism>
<keyword evidence="3" id="KW-1185">Reference proteome</keyword>
<sequence length="125" mass="14029">MPGDQKQSGGSGTNDFGGDSSASSGRIFITQYKATPQYKRDKNKYQAELHRWDDMLDILRKSNSSEELINEAKVKKRGASLQQEILIFKAPLNGGEDLSPEHRNEIKTYLEELRAELKQIGGSEL</sequence>
<gene>
    <name evidence="2" type="ORF">B0H67DRAFT_553233</name>
</gene>
<feature type="region of interest" description="Disordered" evidence="1">
    <location>
        <begin position="1"/>
        <end position="23"/>
    </location>
</feature>
<name>A0AA40AET0_9PEZI</name>
<protein>
    <submittedName>
        <fullName evidence="2">Uncharacterized protein</fullName>
    </submittedName>
</protein>
<evidence type="ECO:0000256" key="1">
    <source>
        <dbReference type="SAM" id="MobiDB-lite"/>
    </source>
</evidence>
<evidence type="ECO:0000313" key="3">
    <source>
        <dbReference type="Proteomes" id="UP001172102"/>
    </source>
</evidence>
<dbReference type="Proteomes" id="UP001172102">
    <property type="component" value="Unassembled WGS sequence"/>
</dbReference>
<accession>A0AA40AET0</accession>